<feature type="binding site" evidence="9">
    <location>
        <begin position="39"/>
        <end position="43"/>
    </location>
    <ligand>
        <name>substrate</name>
    </ligand>
</feature>
<comment type="cofactor">
    <cofactor evidence="9">
        <name>Mg(2+)</name>
        <dbReference type="ChEBI" id="CHEBI:18420"/>
    </cofactor>
    <text evidence="9">Requires a divalent cation, most likely magnesium in vivo, as an electrophilic catalyst to aid phosphoryl group transfer. It is the chelate of the metal and the nucleotide that is the actual substrate.</text>
</comment>
<evidence type="ECO:0000256" key="7">
    <source>
        <dbReference type="ARBA" id="ARBA00022958"/>
    </source>
</evidence>
<gene>
    <name evidence="9 12" type="primary">rbsK</name>
    <name evidence="12" type="ORF">HB912_00435</name>
</gene>
<evidence type="ECO:0000313" key="12">
    <source>
        <dbReference type="EMBL" id="MBC1520110.1"/>
    </source>
</evidence>
<feature type="domain" description="Carbohydrate kinase PfkB" evidence="11">
    <location>
        <begin position="1"/>
        <end position="292"/>
    </location>
</feature>
<keyword evidence="1 9" id="KW-0808">Transferase</keyword>
<feature type="binding site" evidence="9">
    <location>
        <begin position="250"/>
        <end position="251"/>
    </location>
    <ligand>
        <name>ATP</name>
        <dbReference type="ChEBI" id="CHEBI:30616"/>
    </ligand>
</feature>
<feature type="binding site" evidence="9">
    <location>
        <position position="283"/>
    </location>
    <ligand>
        <name>K(+)</name>
        <dbReference type="ChEBI" id="CHEBI:29103"/>
    </ligand>
</feature>
<protein>
    <recommendedName>
        <fullName evidence="9 10">Ribokinase</fullName>
        <shortName evidence="9">RK</shortName>
        <ecNumber evidence="9 10">2.7.1.15</ecNumber>
    </recommendedName>
</protein>
<feature type="binding site" evidence="9">
    <location>
        <position position="289"/>
    </location>
    <ligand>
        <name>K(+)</name>
        <dbReference type="ChEBI" id="CHEBI:29103"/>
    </ligand>
</feature>
<evidence type="ECO:0000256" key="3">
    <source>
        <dbReference type="ARBA" id="ARBA00022741"/>
    </source>
</evidence>
<proteinExistence type="inferred from homology"/>
<keyword evidence="6 9" id="KW-0460">Magnesium</keyword>
<dbReference type="GO" id="GO:0005737">
    <property type="term" value="C:cytoplasm"/>
    <property type="evidence" value="ECO:0007669"/>
    <property type="project" value="UniProtKB-SubCell"/>
</dbReference>
<comment type="caution">
    <text evidence="9">Lacks conserved residue(s) required for the propagation of feature annotation.</text>
</comment>
<keyword evidence="4 9" id="KW-0418">Kinase</keyword>
<keyword evidence="5 9" id="KW-0067">ATP-binding</keyword>
<keyword evidence="3 9" id="KW-0547">Nucleotide-binding</keyword>
<dbReference type="GO" id="GO:0046872">
    <property type="term" value="F:metal ion binding"/>
    <property type="evidence" value="ECO:0007669"/>
    <property type="project" value="UniProtKB-KW"/>
</dbReference>
<dbReference type="InterPro" id="IPR002139">
    <property type="entry name" value="Ribo/fructo_kinase"/>
</dbReference>
<keyword evidence="2 9" id="KW-0479">Metal-binding</keyword>
<dbReference type="EC" id="2.7.1.15" evidence="9 10"/>
<dbReference type="Proteomes" id="UP000559885">
    <property type="component" value="Unassembled WGS sequence"/>
</dbReference>
<feature type="binding site" evidence="9">
    <location>
        <position position="285"/>
    </location>
    <ligand>
        <name>K(+)</name>
        <dbReference type="ChEBI" id="CHEBI:29103"/>
    </ligand>
</feature>
<dbReference type="AlphaFoldDB" id="A0A841ZM81"/>
<feature type="binding site" evidence="9">
    <location>
        <begin position="219"/>
        <end position="224"/>
    </location>
    <ligand>
        <name>ATP</name>
        <dbReference type="ChEBI" id="CHEBI:30616"/>
    </ligand>
</feature>
<evidence type="ECO:0000256" key="8">
    <source>
        <dbReference type="ARBA" id="ARBA00023277"/>
    </source>
</evidence>
<comment type="similarity">
    <text evidence="9">Belongs to the carbohydrate kinase PfkB family. Ribokinase subfamily.</text>
</comment>
<keyword evidence="8 9" id="KW-0119">Carbohydrate metabolism</keyword>
<evidence type="ECO:0000256" key="2">
    <source>
        <dbReference type="ARBA" id="ARBA00022723"/>
    </source>
</evidence>
<dbReference type="Gene3D" id="3.40.1190.20">
    <property type="match status" value="1"/>
</dbReference>
<dbReference type="UniPathway" id="UPA00916">
    <property type="reaction ID" value="UER00889"/>
</dbReference>
<feature type="binding site" evidence="9">
    <location>
        <position position="183"/>
    </location>
    <ligand>
        <name>ATP</name>
        <dbReference type="ChEBI" id="CHEBI:30616"/>
    </ligand>
</feature>
<comment type="activity regulation">
    <text evidence="9">Activated by a monovalent cation that binds near, but not in, the active site. The most likely occupant of the site in vivo is potassium. Ion binding induces a conformational change that may alter substrate affinity.</text>
</comment>
<evidence type="ECO:0000313" key="13">
    <source>
        <dbReference type="Proteomes" id="UP000559885"/>
    </source>
</evidence>
<comment type="function">
    <text evidence="9">Catalyzes the phosphorylation of ribose at O-5 in a reaction requiring ATP and magnesium. The resulting D-ribose-5-phosphate can then be used either for sythesis of nucleotides, histidine, and tryptophan, or as a component of the pentose phosphate pathway.</text>
</comment>
<dbReference type="Pfam" id="PF00294">
    <property type="entry name" value="PfkB"/>
    <property type="match status" value="1"/>
</dbReference>
<comment type="subcellular location">
    <subcellularLocation>
        <location evidence="9">Cytoplasm</location>
    </subcellularLocation>
</comment>
<feature type="binding site" evidence="9">
    <location>
        <position position="247"/>
    </location>
    <ligand>
        <name>K(+)</name>
        <dbReference type="ChEBI" id="CHEBI:29103"/>
    </ligand>
</feature>
<dbReference type="PRINTS" id="PR00990">
    <property type="entry name" value="RIBOKINASE"/>
</dbReference>
<comment type="catalytic activity">
    <reaction evidence="9">
        <text>D-ribose + ATP = D-ribose 5-phosphate + ADP + H(+)</text>
        <dbReference type="Rhea" id="RHEA:13697"/>
        <dbReference type="ChEBI" id="CHEBI:15378"/>
        <dbReference type="ChEBI" id="CHEBI:30616"/>
        <dbReference type="ChEBI" id="CHEBI:47013"/>
        <dbReference type="ChEBI" id="CHEBI:78346"/>
        <dbReference type="ChEBI" id="CHEBI:456216"/>
        <dbReference type="EC" id="2.7.1.15"/>
    </reaction>
</comment>
<comment type="caution">
    <text evidence="12">The sequence shown here is derived from an EMBL/GenBank/DDBJ whole genome shotgun (WGS) entry which is preliminary data.</text>
</comment>
<evidence type="ECO:0000256" key="1">
    <source>
        <dbReference type="ARBA" id="ARBA00022679"/>
    </source>
</evidence>
<dbReference type="GO" id="GO:0019303">
    <property type="term" value="P:D-ribose catabolic process"/>
    <property type="evidence" value="ECO:0007669"/>
    <property type="project" value="UniProtKB-UniRule"/>
</dbReference>
<evidence type="ECO:0000256" key="4">
    <source>
        <dbReference type="ARBA" id="ARBA00022777"/>
    </source>
</evidence>
<dbReference type="HAMAP" id="MF_01987">
    <property type="entry name" value="Ribokinase"/>
    <property type="match status" value="1"/>
</dbReference>
<feature type="binding site" evidence="9">
    <location>
        <position position="245"/>
    </location>
    <ligand>
        <name>K(+)</name>
        <dbReference type="ChEBI" id="CHEBI:29103"/>
    </ligand>
</feature>
<sequence length="299" mass="31976">MNQICVVGSLNVDTTMTFKALPQVGETIAGKTIKHSAGGKGFNQAVTASRLGSKVSFVGAIGRDERGEFLQAILTEEEIDQEKIAVMDDETGQAFVAVDEAGKNMILMYGGANEKVTRELVCAAEAKIAASDIVISQFEIPEEAVLEAFRIAKKEKKTTILNPAPGKTCSEDLLALTDYLIPNETELELVTGKTLQNQTERIQAARKLLQLVQKAVIVTLGDAGSLLVSAESEMLVPAKKVKAVDTTAAGDSFIGTFAHCIQTQTAEEAIQKATELAAMVVAREGAYTSIPTKQELKEQ</sequence>
<comment type="pathway">
    <text evidence="9">Carbohydrate metabolism; D-ribose degradation; D-ribose 5-phosphate from beta-D-ribopyranose: step 2/2.</text>
</comment>
<dbReference type="CDD" id="cd01174">
    <property type="entry name" value="ribokinase"/>
    <property type="match status" value="1"/>
</dbReference>
<organism evidence="12 13">
    <name type="scientific">Listeria aquatica</name>
    <dbReference type="NCBI Taxonomy" id="1494960"/>
    <lineage>
        <taxon>Bacteria</taxon>
        <taxon>Bacillati</taxon>
        <taxon>Bacillota</taxon>
        <taxon>Bacilli</taxon>
        <taxon>Bacillales</taxon>
        <taxon>Listeriaceae</taxon>
        <taxon>Listeria</taxon>
    </lineage>
</organism>
<dbReference type="InterPro" id="IPR011877">
    <property type="entry name" value="Ribokinase"/>
</dbReference>
<keyword evidence="7 9" id="KW-0630">Potassium</keyword>
<accession>A0A841ZM81</accession>
<feature type="binding site" evidence="9">
    <location>
        <begin position="11"/>
        <end position="13"/>
    </location>
    <ligand>
        <name>substrate</name>
    </ligand>
</feature>
<evidence type="ECO:0000259" key="11">
    <source>
        <dbReference type="Pfam" id="PF00294"/>
    </source>
</evidence>
<comment type="subunit">
    <text evidence="9">Homodimer.</text>
</comment>
<evidence type="ECO:0000256" key="10">
    <source>
        <dbReference type="NCBIfam" id="TIGR02152"/>
    </source>
</evidence>
<feature type="binding site" evidence="9">
    <location>
        <position position="280"/>
    </location>
    <ligand>
        <name>K(+)</name>
        <dbReference type="ChEBI" id="CHEBI:29103"/>
    </ligand>
</feature>
<dbReference type="GO" id="GO:0004747">
    <property type="term" value="F:ribokinase activity"/>
    <property type="evidence" value="ECO:0007669"/>
    <property type="project" value="UniProtKB-UniRule"/>
</dbReference>
<evidence type="ECO:0000256" key="9">
    <source>
        <dbReference type="HAMAP-Rule" id="MF_01987"/>
    </source>
</evidence>
<reference evidence="12 13" key="1">
    <citation type="submission" date="2020-03" db="EMBL/GenBank/DDBJ databases">
        <title>Soil Listeria distribution.</title>
        <authorList>
            <person name="Liao J."/>
            <person name="Wiedmann M."/>
        </authorList>
    </citation>
    <scope>NUCLEOTIDE SEQUENCE [LARGE SCALE GENOMIC DNA]</scope>
    <source>
        <strain evidence="12 13">FSL L7-1507</strain>
    </source>
</reference>
<evidence type="ECO:0000256" key="6">
    <source>
        <dbReference type="ARBA" id="ARBA00022842"/>
    </source>
</evidence>
<dbReference type="GO" id="GO:0005524">
    <property type="term" value="F:ATP binding"/>
    <property type="evidence" value="ECO:0007669"/>
    <property type="project" value="UniProtKB-UniRule"/>
</dbReference>
<evidence type="ECO:0000256" key="5">
    <source>
        <dbReference type="ARBA" id="ARBA00022840"/>
    </source>
</evidence>
<dbReference type="EMBL" id="JAARRM010000001">
    <property type="protein sequence ID" value="MBC1520110.1"/>
    <property type="molecule type" value="Genomic_DNA"/>
</dbReference>
<name>A0A841ZM81_9LIST</name>
<dbReference type="SUPFAM" id="SSF53613">
    <property type="entry name" value="Ribokinase-like"/>
    <property type="match status" value="1"/>
</dbReference>
<keyword evidence="9" id="KW-0963">Cytoplasm</keyword>
<feature type="active site" description="Proton acceptor" evidence="9">
    <location>
        <position position="251"/>
    </location>
</feature>
<feature type="binding site" evidence="9">
    <location>
        <position position="139"/>
    </location>
    <ligand>
        <name>substrate</name>
    </ligand>
</feature>
<dbReference type="InterPro" id="IPR011611">
    <property type="entry name" value="PfkB_dom"/>
</dbReference>
<dbReference type="NCBIfam" id="TIGR02152">
    <property type="entry name" value="D_ribokin_bact"/>
    <property type="match status" value="1"/>
</dbReference>
<dbReference type="PANTHER" id="PTHR10584">
    <property type="entry name" value="SUGAR KINASE"/>
    <property type="match status" value="1"/>
</dbReference>
<dbReference type="InterPro" id="IPR029056">
    <property type="entry name" value="Ribokinase-like"/>
</dbReference>
<dbReference type="PANTHER" id="PTHR10584:SF166">
    <property type="entry name" value="RIBOKINASE"/>
    <property type="match status" value="1"/>
</dbReference>
<dbReference type="RefSeq" id="WP_185371720.1">
    <property type="nucleotide sequence ID" value="NZ_JAARRM010000001.1"/>
</dbReference>
<feature type="binding site" evidence="9">
    <location>
        <position position="251"/>
    </location>
    <ligand>
        <name>substrate</name>
    </ligand>
</feature>